<dbReference type="EMBL" id="AEUV02000002">
    <property type="protein sequence ID" value="EHI74315.1"/>
    <property type="molecule type" value="Genomic_DNA"/>
</dbReference>
<dbReference type="STRING" id="873449.STRCR_0330"/>
<protein>
    <submittedName>
        <fullName evidence="2">Uncharacterized protein</fullName>
    </submittedName>
</protein>
<organism evidence="2 3">
    <name type="scientific">Streptococcus criceti HS-6</name>
    <dbReference type="NCBI Taxonomy" id="873449"/>
    <lineage>
        <taxon>Bacteria</taxon>
        <taxon>Bacillati</taxon>
        <taxon>Bacillota</taxon>
        <taxon>Bacilli</taxon>
        <taxon>Lactobacillales</taxon>
        <taxon>Streptococcaceae</taxon>
        <taxon>Streptococcus</taxon>
    </lineage>
</organism>
<keyword evidence="3" id="KW-1185">Reference proteome</keyword>
<feature type="region of interest" description="Disordered" evidence="1">
    <location>
        <begin position="1"/>
        <end position="31"/>
    </location>
</feature>
<comment type="caution">
    <text evidence="2">The sequence shown here is derived from an EMBL/GenBank/DDBJ whole genome shotgun (WGS) entry which is preliminary data.</text>
</comment>
<evidence type="ECO:0000313" key="3">
    <source>
        <dbReference type="Proteomes" id="UP000004322"/>
    </source>
</evidence>
<dbReference type="Proteomes" id="UP000004322">
    <property type="component" value="Unassembled WGS sequence"/>
</dbReference>
<accession>G5JP96</accession>
<dbReference type="eggNOG" id="ENOG50337QZ">
    <property type="taxonomic scope" value="Bacteria"/>
</dbReference>
<reference evidence="2" key="1">
    <citation type="submission" date="2011-07" db="EMBL/GenBank/DDBJ databases">
        <authorList>
            <person name="Stanhope M.J."/>
            <person name="Durkin A.S."/>
            <person name="Hostetler J."/>
            <person name="Kim M."/>
            <person name="Radune D."/>
            <person name="Singh I."/>
            <person name="Town C.D."/>
        </authorList>
    </citation>
    <scope>NUCLEOTIDE SEQUENCE [LARGE SCALE GENOMIC DNA]</scope>
    <source>
        <strain evidence="2">HS-6</strain>
    </source>
</reference>
<name>G5JP96_STRCG</name>
<gene>
    <name evidence="2" type="ORF">STRCR_0330</name>
</gene>
<feature type="compositionally biased region" description="Acidic residues" evidence="1">
    <location>
        <begin position="18"/>
        <end position="31"/>
    </location>
</feature>
<sequence length="109" mass="11844">MGIFQRLFGKASKAEPISTEEPDSIESSTDSDWEQLPAFIPAAPQDVERVSVIATAIAAGDRPNSKFLVKRVLQRNPEVKTISIIAASIAAGTKTDSQLSIKNIYKKKN</sequence>
<dbReference type="OrthoDB" id="2222210at2"/>
<evidence type="ECO:0000313" key="2">
    <source>
        <dbReference type="EMBL" id="EHI74315.1"/>
    </source>
</evidence>
<dbReference type="AlphaFoldDB" id="G5JP96"/>
<dbReference type="RefSeq" id="WP_004227326.1">
    <property type="nucleotide sequence ID" value="NZ_AEUV02000002.1"/>
</dbReference>
<evidence type="ECO:0000256" key="1">
    <source>
        <dbReference type="SAM" id="MobiDB-lite"/>
    </source>
</evidence>
<proteinExistence type="predicted"/>